<comment type="function">
    <text evidence="8">Involved in the coupling of aromatic side chains of the heptapeptide of vancomycin.</text>
</comment>
<evidence type="ECO:0000256" key="4">
    <source>
        <dbReference type="ARBA" id="ARBA00022723"/>
    </source>
</evidence>
<dbReference type="SUPFAM" id="SSF48264">
    <property type="entry name" value="Cytochrome P450"/>
    <property type="match status" value="1"/>
</dbReference>
<accession>A0A1H3RUM5</accession>
<name>A0A1H3RUM5_9PSEU</name>
<evidence type="ECO:0000256" key="6">
    <source>
        <dbReference type="ARBA" id="ARBA00023004"/>
    </source>
</evidence>
<evidence type="ECO:0000256" key="7">
    <source>
        <dbReference type="ARBA" id="ARBA00023033"/>
    </source>
</evidence>
<evidence type="ECO:0000256" key="1">
    <source>
        <dbReference type="ARBA" id="ARBA00004660"/>
    </source>
</evidence>
<dbReference type="Proteomes" id="UP000199515">
    <property type="component" value="Unassembled WGS sequence"/>
</dbReference>
<dbReference type="InterPro" id="IPR036396">
    <property type="entry name" value="Cyt_P450_sf"/>
</dbReference>
<dbReference type="PRINTS" id="PR00359">
    <property type="entry name" value="BP450"/>
</dbReference>
<dbReference type="Gene3D" id="1.10.630.10">
    <property type="entry name" value="Cytochrome P450"/>
    <property type="match status" value="1"/>
</dbReference>
<comment type="pathway">
    <text evidence="1">Antibiotic biosynthesis; vancomycin biosynthesis.</text>
</comment>
<dbReference type="FunFam" id="1.10.630.10:FF:000018">
    <property type="entry name" value="Cytochrome P450 monooxygenase"/>
    <property type="match status" value="1"/>
</dbReference>
<proteinExistence type="inferred from homology"/>
<evidence type="ECO:0000256" key="5">
    <source>
        <dbReference type="ARBA" id="ARBA00023002"/>
    </source>
</evidence>
<dbReference type="GO" id="GO:0020037">
    <property type="term" value="F:heme binding"/>
    <property type="evidence" value="ECO:0007669"/>
    <property type="project" value="InterPro"/>
</dbReference>
<dbReference type="PANTHER" id="PTHR46696:SF6">
    <property type="entry name" value="P450, PUTATIVE (EUROFUNG)-RELATED"/>
    <property type="match status" value="1"/>
</dbReference>
<evidence type="ECO:0000313" key="10">
    <source>
        <dbReference type="EMBL" id="SDZ29377.1"/>
    </source>
</evidence>
<evidence type="ECO:0000256" key="3">
    <source>
        <dbReference type="ARBA" id="ARBA00022617"/>
    </source>
</evidence>
<dbReference type="InterPro" id="IPR017972">
    <property type="entry name" value="Cyt_P450_CS"/>
</dbReference>
<keyword evidence="7 9" id="KW-0503">Monooxygenase</keyword>
<protein>
    <submittedName>
        <fullName evidence="10">Cytochrome P450</fullName>
    </submittedName>
</protein>
<keyword evidence="5 9" id="KW-0560">Oxidoreductase</keyword>
<dbReference type="GO" id="GO:0004497">
    <property type="term" value="F:monooxygenase activity"/>
    <property type="evidence" value="ECO:0007669"/>
    <property type="project" value="UniProtKB-KW"/>
</dbReference>
<reference evidence="10 11" key="1">
    <citation type="submission" date="2016-10" db="EMBL/GenBank/DDBJ databases">
        <authorList>
            <person name="de Groot N.N."/>
        </authorList>
    </citation>
    <scope>NUCLEOTIDE SEQUENCE [LARGE SCALE GENOMIC DNA]</scope>
    <source>
        <strain evidence="10 11">CPCC 202699</strain>
    </source>
</reference>
<evidence type="ECO:0000256" key="8">
    <source>
        <dbReference type="ARBA" id="ARBA00055433"/>
    </source>
</evidence>
<comment type="similarity">
    <text evidence="2 9">Belongs to the cytochrome P450 family.</text>
</comment>
<gene>
    <name evidence="10" type="ORF">SAMN05421504_11220</name>
</gene>
<dbReference type="OrthoDB" id="9764248at2"/>
<dbReference type="GO" id="GO:0016705">
    <property type="term" value="F:oxidoreductase activity, acting on paired donors, with incorporation or reduction of molecular oxygen"/>
    <property type="evidence" value="ECO:0007669"/>
    <property type="project" value="InterPro"/>
</dbReference>
<dbReference type="RefSeq" id="WP_091298229.1">
    <property type="nucleotide sequence ID" value="NZ_FNON01000012.1"/>
</dbReference>
<dbReference type="InterPro" id="IPR002397">
    <property type="entry name" value="Cyt_P450_B"/>
</dbReference>
<keyword evidence="4 9" id="KW-0479">Metal-binding</keyword>
<dbReference type="InterPro" id="IPR001128">
    <property type="entry name" value="Cyt_P450"/>
</dbReference>
<dbReference type="PANTHER" id="PTHR46696">
    <property type="entry name" value="P450, PUTATIVE (EUROFUNG)-RELATED"/>
    <property type="match status" value="1"/>
</dbReference>
<dbReference type="AlphaFoldDB" id="A0A1H3RUM5"/>
<evidence type="ECO:0000256" key="2">
    <source>
        <dbReference type="ARBA" id="ARBA00010617"/>
    </source>
</evidence>
<evidence type="ECO:0000256" key="9">
    <source>
        <dbReference type="RuleBase" id="RU000461"/>
    </source>
</evidence>
<keyword evidence="6 9" id="KW-0408">Iron</keyword>
<evidence type="ECO:0000313" key="11">
    <source>
        <dbReference type="Proteomes" id="UP000199515"/>
    </source>
</evidence>
<keyword evidence="11" id="KW-1185">Reference proteome</keyword>
<dbReference type="EMBL" id="FNON01000012">
    <property type="protein sequence ID" value="SDZ29377.1"/>
    <property type="molecule type" value="Genomic_DNA"/>
</dbReference>
<keyword evidence="3 9" id="KW-0349">Heme</keyword>
<dbReference type="PROSITE" id="PS00086">
    <property type="entry name" value="CYTOCHROME_P450"/>
    <property type="match status" value="1"/>
</dbReference>
<dbReference type="CDD" id="cd11031">
    <property type="entry name" value="Cyp158A-like"/>
    <property type="match status" value="1"/>
</dbReference>
<dbReference type="STRING" id="589385.SAMN05421504_11220"/>
<dbReference type="Pfam" id="PF00067">
    <property type="entry name" value="p450"/>
    <property type="match status" value="1"/>
</dbReference>
<sequence>MTFPFPDWQGVGDHPELARMRREDPVPLVPIASGGTAYLATRYPDVRRVLMDPVFSRAAAAARQDAAVLTQLSRLPPVLMNLDPPDHTRIRKLVARAFSAGAVENLRPAATRIAADLVDDLIKAGPPADFLHDFARPFPARVICALLGVSDVDRHRLRSLMDITLATTDRAEVGAAFGEIMGLIADLVATKRESPADDLVSSLIAVRDAGDQLSEPELLYTVLNLCTGGYEPVAGALSNSLLALSPAQLDRLTGDLSLLPGALEELLRYVPVFCSAKERVALEDVELSGVHIPAGSTVIPVTPSANHDAAHIPDPGHVDLTRTSPHLAFGHGVHRCVAIPLAMMELEIAYTTLLTRLPGLRPTCSVADLVWKTGLVTVGPTSLPITWRS</sequence>
<organism evidence="10 11">
    <name type="scientific">Amycolatopsis xylanica</name>
    <dbReference type="NCBI Taxonomy" id="589385"/>
    <lineage>
        <taxon>Bacteria</taxon>
        <taxon>Bacillati</taxon>
        <taxon>Actinomycetota</taxon>
        <taxon>Actinomycetes</taxon>
        <taxon>Pseudonocardiales</taxon>
        <taxon>Pseudonocardiaceae</taxon>
        <taxon>Amycolatopsis</taxon>
    </lineage>
</organism>
<dbReference type="GO" id="GO:0005506">
    <property type="term" value="F:iron ion binding"/>
    <property type="evidence" value="ECO:0007669"/>
    <property type="project" value="InterPro"/>
</dbReference>